<keyword evidence="1" id="KW-0812">Transmembrane</keyword>
<keyword evidence="3" id="KW-1185">Reference proteome</keyword>
<dbReference type="Proteomes" id="UP001237642">
    <property type="component" value="Unassembled WGS sequence"/>
</dbReference>
<keyword evidence="1" id="KW-0472">Membrane</keyword>
<dbReference type="InterPro" id="IPR025461">
    <property type="entry name" value="ABA4-like"/>
</dbReference>
<comment type="caution">
    <text evidence="2">The sequence shown here is derived from an EMBL/GenBank/DDBJ whole genome shotgun (WGS) entry which is preliminary data.</text>
</comment>
<dbReference type="PANTHER" id="PTHR34543">
    <property type="entry name" value="PROTEIN ABA DEFICIENT 4, CHLOROPLASTIC"/>
    <property type="match status" value="1"/>
</dbReference>
<organism evidence="2 3">
    <name type="scientific">Heracleum sosnowskyi</name>
    <dbReference type="NCBI Taxonomy" id="360622"/>
    <lineage>
        <taxon>Eukaryota</taxon>
        <taxon>Viridiplantae</taxon>
        <taxon>Streptophyta</taxon>
        <taxon>Embryophyta</taxon>
        <taxon>Tracheophyta</taxon>
        <taxon>Spermatophyta</taxon>
        <taxon>Magnoliopsida</taxon>
        <taxon>eudicotyledons</taxon>
        <taxon>Gunneridae</taxon>
        <taxon>Pentapetalae</taxon>
        <taxon>asterids</taxon>
        <taxon>campanulids</taxon>
        <taxon>Apiales</taxon>
        <taxon>Apiaceae</taxon>
        <taxon>Apioideae</taxon>
        <taxon>apioid superclade</taxon>
        <taxon>Tordylieae</taxon>
        <taxon>Tordyliinae</taxon>
        <taxon>Heracleum</taxon>
    </lineage>
</organism>
<reference evidence="2" key="1">
    <citation type="submission" date="2023-02" db="EMBL/GenBank/DDBJ databases">
        <title>Genome of toxic invasive species Heracleum sosnowskyi carries increased number of genes despite the absence of recent whole-genome duplications.</title>
        <authorList>
            <person name="Schelkunov M."/>
            <person name="Shtratnikova V."/>
            <person name="Makarenko M."/>
            <person name="Klepikova A."/>
            <person name="Omelchenko D."/>
            <person name="Novikova G."/>
            <person name="Obukhova E."/>
            <person name="Bogdanov V."/>
            <person name="Penin A."/>
            <person name="Logacheva M."/>
        </authorList>
    </citation>
    <scope>NUCLEOTIDE SEQUENCE</scope>
    <source>
        <strain evidence="2">Hsosn_3</strain>
        <tissue evidence="2">Leaf</tissue>
    </source>
</reference>
<sequence>MASFSCLCSSSLFLKNDDSRPANKSFLAYTRKDQITTYALKSIETDPYNRHPLRIKTKSITQWSFKGGSRVITGPTIQRFARYRKSCGVYALWLTNPQIASSAFTLGTAAVLPYYTLMVVAPKSELTKKSIESGIPYVALGLLYGYLLYLSWTPDTMRLMFASQYWLPELSGIAKMFSSEMTLASAWIHLLAVDLYAARQVYHDGLENKVETRHSISLCLLFCPIGIISHVVTKALTKTTK</sequence>
<reference evidence="2" key="2">
    <citation type="submission" date="2023-05" db="EMBL/GenBank/DDBJ databases">
        <authorList>
            <person name="Schelkunov M.I."/>
        </authorList>
    </citation>
    <scope>NUCLEOTIDE SEQUENCE</scope>
    <source>
        <strain evidence="2">Hsosn_3</strain>
        <tissue evidence="2">Leaf</tissue>
    </source>
</reference>
<evidence type="ECO:0000313" key="2">
    <source>
        <dbReference type="EMBL" id="KAK1363604.1"/>
    </source>
</evidence>
<evidence type="ECO:0000256" key="1">
    <source>
        <dbReference type="SAM" id="Phobius"/>
    </source>
</evidence>
<evidence type="ECO:0000313" key="3">
    <source>
        <dbReference type="Proteomes" id="UP001237642"/>
    </source>
</evidence>
<feature type="transmembrane region" description="Helical" evidence="1">
    <location>
        <begin position="134"/>
        <end position="152"/>
    </location>
</feature>
<protein>
    <submittedName>
        <fullName evidence="2">Protein ABA DEFICIENT 4, chloroplastic</fullName>
    </submittedName>
</protein>
<gene>
    <name evidence="2" type="ORF">POM88_039165</name>
</gene>
<accession>A0AAD8M8I1</accession>
<keyword evidence="1" id="KW-1133">Transmembrane helix</keyword>
<name>A0AAD8M8I1_9APIA</name>
<dbReference type="PANTHER" id="PTHR34543:SF1">
    <property type="entry name" value="PROTEIN ABA DEFICIENT 4, CHLOROPLASTIC"/>
    <property type="match status" value="1"/>
</dbReference>
<feature type="transmembrane region" description="Helical" evidence="1">
    <location>
        <begin position="99"/>
        <end position="122"/>
    </location>
</feature>
<dbReference type="AlphaFoldDB" id="A0AAD8M8I1"/>
<proteinExistence type="predicted"/>
<dbReference type="Pfam" id="PF14108">
    <property type="entry name" value="ABA4-like"/>
    <property type="match status" value="1"/>
</dbReference>
<dbReference type="EMBL" id="JAUIZM010000009">
    <property type="protein sequence ID" value="KAK1363604.1"/>
    <property type="molecule type" value="Genomic_DNA"/>
</dbReference>